<evidence type="ECO:0000259" key="1">
    <source>
        <dbReference type="Pfam" id="PF03178"/>
    </source>
</evidence>
<dbReference type="Gene3D" id="2.130.10.10">
    <property type="entry name" value="YVTN repeat-like/Quinoprotein amine dehydrogenase"/>
    <property type="match status" value="1"/>
</dbReference>
<reference evidence="3" key="1">
    <citation type="submission" date="2024-07" db="EMBL/GenBank/DDBJ databases">
        <title>Two chromosome-level genome assemblies of Korean endemic species Abeliophyllum distichum and Forsythia ovata (Oleaceae).</title>
        <authorList>
            <person name="Jang H."/>
        </authorList>
    </citation>
    <scope>NUCLEOTIDE SEQUENCE [LARGE SCALE GENOMIC DNA]</scope>
</reference>
<proteinExistence type="predicted"/>
<dbReference type="PANTHER" id="PTHR10644">
    <property type="entry name" value="DNA REPAIR/RNA PROCESSING CPSF FAMILY"/>
    <property type="match status" value="1"/>
</dbReference>
<protein>
    <submittedName>
        <fullName evidence="2">DNA damage-binding protein 1a</fullName>
    </submittedName>
</protein>
<dbReference type="AlphaFoldDB" id="A0ABD1RIH3"/>
<dbReference type="Proteomes" id="UP001604277">
    <property type="component" value="Unassembled WGS sequence"/>
</dbReference>
<name>A0ABD1RIH3_9LAMI</name>
<dbReference type="EMBL" id="JBFOLJ010000012">
    <property type="protein sequence ID" value="KAL2488215.1"/>
    <property type="molecule type" value="Genomic_DNA"/>
</dbReference>
<comment type="caution">
    <text evidence="2">The sequence shown here is derived from an EMBL/GenBank/DDBJ whole genome shotgun (WGS) entry which is preliminary data.</text>
</comment>
<organism evidence="2 3">
    <name type="scientific">Forsythia ovata</name>
    <dbReference type="NCBI Taxonomy" id="205694"/>
    <lineage>
        <taxon>Eukaryota</taxon>
        <taxon>Viridiplantae</taxon>
        <taxon>Streptophyta</taxon>
        <taxon>Embryophyta</taxon>
        <taxon>Tracheophyta</taxon>
        <taxon>Spermatophyta</taxon>
        <taxon>Magnoliopsida</taxon>
        <taxon>eudicotyledons</taxon>
        <taxon>Gunneridae</taxon>
        <taxon>Pentapetalae</taxon>
        <taxon>asterids</taxon>
        <taxon>lamiids</taxon>
        <taxon>Lamiales</taxon>
        <taxon>Oleaceae</taxon>
        <taxon>Forsythieae</taxon>
        <taxon>Forsythia</taxon>
    </lineage>
</organism>
<dbReference type="InterPro" id="IPR004871">
    <property type="entry name" value="RSE1/DDB1/CPSF1_C"/>
</dbReference>
<keyword evidence="3" id="KW-1185">Reference proteome</keyword>
<dbReference type="InterPro" id="IPR050358">
    <property type="entry name" value="RSE1/DDB1/CFT1"/>
</dbReference>
<sequence length="108" mass="12485">MLKQMQGRMLIFTIEDGKLQLIAEKETNGVVYSLNVFNEKLIAAINQKIRLYKWMLRDDGSHELQSGCGHHGHILALYVQTREDFIIVEHLMKSIPLLIYKKGLTFVV</sequence>
<dbReference type="Pfam" id="PF03178">
    <property type="entry name" value="CPSF_A"/>
    <property type="match status" value="1"/>
</dbReference>
<accession>A0ABD1RIH3</accession>
<evidence type="ECO:0000313" key="3">
    <source>
        <dbReference type="Proteomes" id="UP001604277"/>
    </source>
</evidence>
<feature type="domain" description="RSE1/DDB1/CPSF1 C-terminal" evidence="1">
    <location>
        <begin position="6"/>
        <end position="102"/>
    </location>
</feature>
<dbReference type="InterPro" id="IPR015943">
    <property type="entry name" value="WD40/YVTN_repeat-like_dom_sf"/>
</dbReference>
<evidence type="ECO:0000313" key="2">
    <source>
        <dbReference type="EMBL" id="KAL2488215.1"/>
    </source>
</evidence>
<gene>
    <name evidence="2" type="ORF">Fot_41507</name>
</gene>